<dbReference type="AlphaFoldDB" id="A0A1G5R385"/>
<dbReference type="Proteomes" id="UP000183223">
    <property type="component" value="Unassembled WGS sequence"/>
</dbReference>
<keyword evidence="2" id="KW-1185">Reference proteome</keyword>
<name>A0A1G5R385_PHOLU</name>
<accession>A0A1G5R385</accession>
<reference evidence="2" key="1">
    <citation type="submission" date="2016-10" db="EMBL/GenBank/DDBJ databases">
        <authorList>
            <person name="Varghese N."/>
            <person name="Submissions S."/>
        </authorList>
    </citation>
    <scope>NUCLEOTIDE SEQUENCE [LARGE SCALE GENOMIC DNA]</scope>
    <source>
        <strain evidence="2">ATCC 29999</strain>
    </source>
</reference>
<sequence length="86" mass="10032">MLQKLTSFFRAHIIIINENFLLAISASISRIRRVFSHAYIVICRQWDYLLSPIHSLSRVEPMMTGVESRIVKKLTLIAINNIFTDR</sequence>
<protein>
    <submittedName>
        <fullName evidence="1">Uncharacterized protein</fullName>
    </submittedName>
</protein>
<evidence type="ECO:0000313" key="2">
    <source>
        <dbReference type="Proteomes" id="UP000183223"/>
    </source>
</evidence>
<proteinExistence type="predicted"/>
<evidence type="ECO:0000313" key="1">
    <source>
        <dbReference type="EMBL" id="SCZ68554.1"/>
    </source>
</evidence>
<dbReference type="EMBL" id="FMWJ01000014">
    <property type="protein sequence ID" value="SCZ68554.1"/>
    <property type="molecule type" value="Genomic_DNA"/>
</dbReference>
<gene>
    <name evidence="1" type="ORF">SAMN02982990_02978</name>
</gene>
<organism evidence="1 2">
    <name type="scientific">Photorhabdus luminescens</name>
    <name type="common">Xenorhabdus luminescens</name>
    <dbReference type="NCBI Taxonomy" id="29488"/>
    <lineage>
        <taxon>Bacteria</taxon>
        <taxon>Pseudomonadati</taxon>
        <taxon>Pseudomonadota</taxon>
        <taxon>Gammaproteobacteria</taxon>
        <taxon>Enterobacterales</taxon>
        <taxon>Morganellaceae</taxon>
        <taxon>Photorhabdus</taxon>
    </lineage>
</organism>